<dbReference type="InterPro" id="IPR038459">
    <property type="entry name" value="MT_TRM10-typ_sf"/>
</dbReference>
<dbReference type="GO" id="GO:0070131">
    <property type="term" value="P:positive regulation of mitochondrial translation"/>
    <property type="evidence" value="ECO:0007669"/>
    <property type="project" value="TreeGrafter"/>
</dbReference>
<feature type="domain" description="SAM-dependent MTase TRM10-type" evidence="4">
    <location>
        <begin position="120"/>
        <end position="319"/>
    </location>
</feature>
<dbReference type="GO" id="GO:0005739">
    <property type="term" value="C:mitochondrion"/>
    <property type="evidence" value="ECO:0007669"/>
    <property type="project" value="TreeGrafter"/>
</dbReference>
<dbReference type="InterPro" id="IPR028564">
    <property type="entry name" value="MT_TRM10-typ"/>
</dbReference>
<dbReference type="GO" id="GO:0097745">
    <property type="term" value="P:mitochondrial tRNA 5'-end processing"/>
    <property type="evidence" value="ECO:0007669"/>
    <property type="project" value="TreeGrafter"/>
</dbReference>
<reference evidence="5 6" key="2">
    <citation type="journal article" date="2019" name="G3 (Bethesda)">
        <title>Hybrid Assembly of the Genome of the Entomopathogenic Nematode Steinernema carpocapsae Identifies the X-Chromosome.</title>
        <authorList>
            <person name="Serra L."/>
            <person name="Macchietto M."/>
            <person name="Macias-Munoz A."/>
            <person name="McGill C.J."/>
            <person name="Rodriguez I.M."/>
            <person name="Rodriguez B."/>
            <person name="Murad R."/>
            <person name="Mortazavi A."/>
        </authorList>
    </citation>
    <scope>NUCLEOTIDE SEQUENCE [LARGE SCALE GENOMIC DNA]</scope>
    <source>
        <strain evidence="5 6">ALL</strain>
    </source>
</reference>
<sequence length="355" mass="41248">MRRVVNPQAKRELQRLLKEVETYQYIHSQPVLTAFTDENWIELVKRSTIGERVTYLRYVAMRQARALLDEQKRKQKEEDEKTRLKNIGAKFEAGEMAYGPGGYELVKDPRESRKRMRQVEGARVCSSMRMDLPGIVVDLQGFTAQQPRPYSLMMRQIQYMMMANFETRPAMPLSFYGLHPDDSKANDVRQKLFGYYEAEFVNQMVLPDLHMEPASALKQNRKKVVYINNKATRMLDGPLDADFYVFAAVRDHGQTGFSSARSNGIPVYRLPIHRYVDWKSGHQALPINNIVRILREVFHSGGDWRSAFLNNLSYKNLTSMAERLEKNPVAVKEFQENTRQLQEAVQLITEATRDM</sequence>
<evidence type="ECO:0000256" key="1">
    <source>
        <dbReference type="ARBA" id="ARBA00022603"/>
    </source>
</evidence>
<dbReference type="Proteomes" id="UP000298663">
    <property type="component" value="Unassembled WGS sequence"/>
</dbReference>
<keyword evidence="2" id="KW-0808">Transferase</keyword>
<dbReference type="InterPro" id="IPR007356">
    <property type="entry name" value="tRNA_m1G_MeTrfase_euk"/>
</dbReference>
<dbReference type="GO" id="GO:0000049">
    <property type="term" value="F:tRNA binding"/>
    <property type="evidence" value="ECO:0007669"/>
    <property type="project" value="TreeGrafter"/>
</dbReference>
<reference evidence="5 6" key="1">
    <citation type="journal article" date="2015" name="Genome Biol.">
        <title>Comparative genomics of Steinernema reveals deeply conserved gene regulatory networks.</title>
        <authorList>
            <person name="Dillman A.R."/>
            <person name="Macchietto M."/>
            <person name="Porter C.F."/>
            <person name="Rogers A."/>
            <person name="Williams B."/>
            <person name="Antoshechkin I."/>
            <person name="Lee M.M."/>
            <person name="Goodwin Z."/>
            <person name="Lu X."/>
            <person name="Lewis E.E."/>
            <person name="Goodrich-Blair H."/>
            <person name="Stock S.P."/>
            <person name="Adams B.J."/>
            <person name="Sternberg P.W."/>
            <person name="Mortazavi A."/>
        </authorList>
    </citation>
    <scope>NUCLEOTIDE SEQUENCE [LARGE SCALE GENOMIC DNA]</scope>
    <source>
        <strain evidence="5 6">ALL</strain>
    </source>
</reference>
<protein>
    <recommendedName>
        <fullName evidence="4">SAM-dependent MTase TRM10-type domain-containing protein</fullName>
    </recommendedName>
</protein>
<keyword evidence="1" id="KW-0489">Methyltransferase</keyword>
<dbReference type="PANTHER" id="PTHR13563:SF5">
    <property type="entry name" value="TRNA METHYLTRANSFERASE 10 HOMOLOG C"/>
    <property type="match status" value="1"/>
</dbReference>
<evidence type="ECO:0000313" key="6">
    <source>
        <dbReference type="Proteomes" id="UP000298663"/>
    </source>
</evidence>
<name>A0A4U5NIV1_STECR</name>
<evidence type="ECO:0000259" key="4">
    <source>
        <dbReference type="PROSITE" id="PS51675"/>
    </source>
</evidence>
<dbReference type="Gene3D" id="3.40.1280.30">
    <property type="match status" value="1"/>
</dbReference>
<dbReference type="GO" id="GO:0032259">
    <property type="term" value="P:methylation"/>
    <property type="evidence" value="ECO:0007669"/>
    <property type="project" value="UniProtKB-KW"/>
</dbReference>
<dbReference type="EMBL" id="AZBU02000004">
    <property type="protein sequence ID" value="TKR82754.1"/>
    <property type="molecule type" value="Genomic_DNA"/>
</dbReference>
<dbReference type="OrthoDB" id="9976048at2759"/>
<dbReference type="PROSITE" id="PS51675">
    <property type="entry name" value="SAM_MT_TRM10"/>
    <property type="match status" value="1"/>
</dbReference>
<organism evidence="5 6">
    <name type="scientific">Steinernema carpocapsae</name>
    <name type="common">Entomopathogenic nematode</name>
    <dbReference type="NCBI Taxonomy" id="34508"/>
    <lineage>
        <taxon>Eukaryota</taxon>
        <taxon>Metazoa</taxon>
        <taxon>Ecdysozoa</taxon>
        <taxon>Nematoda</taxon>
        <taxon>Chromadorea</taxon>
        <taxon>Rhabditida</taxon>
        <taxon>Tylenchina</taxon>
        <taxon>Panagrolaimomorpha</taxon>
        <taxon>Strongyloidoidea</taxon>
        <taxon>Steinernematidae</taxon>
        <taxon>Steinernema</taxon>
    </lineage>
</organism>
<dbReference type="STRING" id="34508.A0A4U5NIV1"/>
<evidence type="ECO:0000313" key="5">
    <source>
        <dbReference type="EMBL" id="TKR82754.1"/>
    </source>
</evidence>
<dbReference type="PANTHER" id="PTHR13563">
    <property type="entry name" value="TRNA (GUANINE-9-) METHYLTRANSFERASE"/>
    <property type="match status" value="1"/>
</dbReference>
<evidence type="ECO:0000256" key="3">
    <source>
        <dbReference type="ARBA" id="ARBA00022691"/>
    </source>
</evidence>
<dbReference type="AlphaFoldDB" id="A0A4U5NIV1"/>
<proteinExistence type="predicted"/>
<gene>
    <name evidence="5" type="ORF">L596_016434</name>
</gene>
<dbReference type="GO" id="GO:0008168">
    <property type="term" value="F:methyltransferase activity"/>
    <property type="evidence" value="ECO:0007669"/>
    <property type="project" value="UniProtKB-KW"/>
</dbReference>
<keyword evidence="6" id="KW-1185">Reference proteome</keyword>
<accession>A0A4U5NIV1</accession>
<keyword evidence="3" id="KW-0949">S-adenosyl-L-methionine</keyword>
<dbReference type="GO" id="GO:0005654">
    <property type="term" value="C:nucleoplasm"/>
    <property type="evidence" value="ECO:0007669"/>
    <property type="project" value="TreeGrafter"/>
</dbReference>
<comment type="caution">
    <text evidence="5">The sequence shown here is derived from an EMBL/GenBank/DDBJ whole genome shotgun (WGS) entry which is preliminary data.</text>
</comment>
<evidence type="ECO:0000256" key="2">
    <source>
        <dbReference type="ARBA" id="ARBA00022679"/>
    </source>
</evidence>